<accession>A0ABY7QUW4</accession>
<dbReference type="InterPro" id="IPR012902">
    <property type="entry name" value="N_methyl_site"/>
</dbReference>
<dbReference type="Proteomes" id="UP001210339">
    <property type="component" value="Chromosome"/>
</dbReference>
<keyword evidence="1" id="KW-1133">Transmembrane helix</keyword>
<evidence type="ECO:0000313" key="2">
    <source>
        <dbReference type="EMBL" id="WBW50567.1"/>
    </source>
</evidence>
<dbReference type="SUPFAM" id="SSF54523">
    <property type="entry name" value="Pili subunits"/>
    <property type="match status" value="1"/>
</dbReference>
<dbReference type="PROSITE" id="PS00409">
    <property type="entry name" value="PROKAR_NTER_METHYL"/>
    <property type="match status" value="1"/>
</dbReference>
<dbReference type="RefSeq" id="WP_271192092.1">
    <property type="nucleotide sequence ID" value="NZ_CP115667.1"/>
</dbReference>
<keyword evidence="1" id="KW-0812">Transmembrane</keyword>
<dbReference type="EMBL" id="CP115667">
    <property type="protein sequence ID" value="WBW50567.1"/>
    <property type="molecule type" value="Genomic_DNA"/>
</dbReference>
<proteinExistence type="predicted"/>
<gene>
    <name evidence="2" type="ORF">O6R05_03210</name>
</gene>
<evidence type="ECO:0000313" key="3">
    <source>
        <dbReference type="Proteomes" id="UP001210339"/>
    </source>
</evidence>
<keyword evidence="3" id="KW-1185">Reference proteome</keyword>
<evidence type="ECO:0000256" key="1">
    <source>
        <dbReference type="SAM" id="Phobius"/>
    </source>
</evidence>
<name>A0ABY7QUW4_9FIRM</name>
<organism evidence="2 3">
    <name type="scientific">Peptoniphilus equinus</name>
    <dbReference type="NCBI Taxonomy" id="3016343"/>
    <lineage>
        <taxon>Bacteria</taxon>
        <taxon>Bacillati</taxon>
        <taxon>Bacillota</taxon>
        <taxon>Tissierellia</taxon>
        <taxon>Tissierellales</taxon>
        <taxon>Peptoniphilaceae</taxon>
        <taxon>Peptoniphilus</taxon>
    </lineage>
</organism>
<feature type="transmembrane region" description="Helical" evidence="1">
    <location>
        <begin position="12"/>
        <end position="32"/>
    </location>
</feature>
<sequence length="108" mass="11701">MTIKPYKGFTLIELIIAIGLLTVVGSVLLHGFEAATASQKDIGAVYNTYNTLENALEAASYAVLHHTAPQSYDGIVVTTQTDGNLVTITVKEDTYELKKIINTSLYAH</sequence>
<keyword evidence="1" id="KW-0472">Membrane</keyword>
<dbReference type="NCBIfam" id="TIGR02532">
    <property type="entry name" value="IV_pilin_GFxxxE"/>
    <property type="match status" value="1"/>
</dbReference>
<dbReference type="Pfam" id="PF07963">
    <property type="entry name" value="N_methyl"/>
    <property type="match status" value="1"/>
</dbReference>
<dbReference type="InterPro" id="IPR045584">
    <property type="entry name" value="Pilin-like"/>
</dbReference>
<reference evidence="2 3" key="1">
    <citation type="submission" date="2023-01" db="EMBL/GenBank/DDBJ databases">
        <authorList>
            <person name="Lee S.H."/>
            <person name="Jung H.S."/>
            <person name="Yun J.U."/>
        </authorList>
    </citation>
    <scope>NUCLEOTIDE SEQUENCE [LARGE SCALE GENOMIC DNA]</scope>
    <source>
        <strain evidence="2 3">CBA3646</strain>
    </source>
</reference>
<protein>
    <submittedName>
        <fullName evidence="2">Type II secretion system protein</fullName>
    </submittedName>
</protein>